<feature type="region of interest" description="Disordered" evidence="2">
    <location>
        <begin position="423"/>
        <end position="468"/>
    </location>
</feature>
<evidence type="ECO:0000256" key="2">
    <source>
        <dbReference type="SAM" id="MobiDB-lite"/>
    </source>
</evidence>
<feature type="compositionally biased region" description="Pro residues" evidence="2">
    <location>
        <begin position="453"/>
        <end position="462"/>
    </location>
</feature>
<dbReference type="InterPro" id="IPR001590">
    <property type="entry name" value="Peptidase_M12B"/>
</dbReference>
<dbReference type="Proteomes" id="UP000614601">
    <property type="component" value="Unassembled WGS sequence"/>
</dbReference>
<evidence type="ECO:0000256" key="3">
    <source>
        <dbReference type="SAM" id="Phobius"/>
    </source>
</evidence>
<evidence type="ECO:0000256" key="4">
    <source>
        <dbReference type="SAM" id="SignalP"/>
    </source>
</evidence>
<evidence type="ECO:0000313" key="7">
    <source>
        <dbReference type="Proteomes" id="UP000614601"/>
    </source>
</evidence>
<keyword evidence="3" id="KW-0472">Membrane</keyword>
<dbReference type="OrthoDB" id="5951731at2759"/>
<evidence type="ECO:0000313" key="6">
    <source>
        <dbReference type="EMBL" id="CAD5211536.1"/>
    </source>
</evidence>
<dbReference type="GO" id="GO:0046872">
    <property type="term" value="F:metal ion binding"/>
    <property type="evidence" value="ECO:0007669"/>
    <property type="project" value="UniProtKB-KW"/>
</dbReference>
<accession>A0A811K826</accession>
<reference evidence="6" key="1">
    <citation type="submission" date="2020-09" db="EMBL/GenBank/DDBJ databases">
        <authorList>
            <person name="Kikuchi T."/>
        </authorList>
    </citation>
    <scope>NUCLEOTIDE SEQUENCE</scope>
    <source>
        <strain evidence="6">SH1</strain>
    </source>
</reference>
<protein>
    <recommendedName>
        <fullName evidence="5">Peptidase M12B domain-containing protein</fullName>
    </recommendedName>
</protein>
<dbReference type="SUPFAM" id="SSF55486">
    <property type="entry name" value="Metalloproteases ('zincins'), catalytic domain"/>
    <property type="match status" value="1"/>
</dbReference>
<gene>
    <name evidence="6" type="ORF">BOKJ2_LOCUS3743</name>
</gene>
<dbReference type="InterPro" id="IPR024079">
    <property type="entry name" value="MetalloPept_cat_dom_sf"/>
</dbReference>
<dbReference type="PROSITE" id="PS50215">
    <property type="entry name" value="ADAM_MEPRO"/>
    <property type="match status" value="1"/>
</dbReference>
<evidence type="ECO:0000256" key="1">
    <source>
        <dbReference type="PROSITE-ProRule" id="PRU00276"/>
    </source>
</evidence>
<keyword evidence="1" id="KW-0479">Metal-binding</keyword>
<keyword evidence="7" id="KW-1185">Reference proteome</keyword>
<sequence length="483" mass="54290">MIRWRHLSILIALCFCLPVESKNRIRRGPAVWGAPVPDYSRAYLDGQVFHIYGVLFVDARISEHYKNDTLRVQHEVMHMVREGNKYFAQLDIRLVIVDVLPTYRNDLSLYSFEEYRQSKLQTLPYHDFAGLVSYRYAGGLAFVNGMCSSKSVLLSGFYPHSPEAMGSIFFHEVSHLLGVSHADSGKPINVPNCPCEQSKGHSHQDHQNPESVAHSLVPEHGAGCLRIPGFDHNCTAQLLANILYRNRCLSRYPRSYSQNKAEGYPIRSQSDPEVLKICGNGVVEASEECDCGLKAKCSELNCNPLFCTRIIPLWKIYLIGFGTLLLASSILTLYVRIKYQTEFGVSKGTMAPLAKATKSGGIGRVIGSILCKVNVFKCIFCVDGKKEPQKPYIKSKKLDPSSIIVIRNPESLKSTTPIVTTTRIQEKKIQRPRCPPPSCPLTNNNKVSSRPRITPPRPPPPTDSRRTRAYDHNITYKFADFDD</sequence>
<feature type="transmembrane region" description="Helical" evidence="3">
    <location>
        <begin position="316"/>
        <end position="337"/>
    </location>
</feature>
<feature type="binding site" evidence="1">
    <location>
        <position position="181"/>
    </location>
    <ligand>
        <name>Zn(2+)</name>
        <dbReference type="ChEBI" id="CHEBI:29105"/>
        <note>catalytic</note>
    </ligand>
</feature>
<dbReference type="EMBL" id="CAJFCW020000002">
    <property type="protein sequence ID" value="CAG9093720.1"/>
    <property type="molecule type" value="Genomic_DNA"/>
</dbReference>
<evidence type="ECO:0000259" key="5">
    <source>
        <dbReference type="PROSITE" id="PS50215"/>
    </source>
</evidence>
<dbReference type="Proteomes" id="UP000783686">
    <property type="component" value="Unassembled WGS sequence"/>
</dbReference>
<feature type="active site" evidence="1">
    <location>
        <position position="172"/>
    </location>
</feature>
<dbReference type="GO" id="GO:0006508">
    <property type="term" value="P:proteolysis"/>
    <property type="evidence" value="ECO:0007669"/>
    <property type="project" value="InterPro"/>
</dbReference>
<dbReference type="PANTHER" id="PTHR11905">
    <property type="entry name" value="ADAM A DISINTEGRIN AND METALLOPROTEASE DOMAIN"/>
    <property type="match status" value="1"/>
</dbReference>
<keyword evidence="1" id="KW-0862">Zinc</keyword>
<feature type="binding site" evidence="1">
    <location>
        <position position="175"/>
    </location>
    <ligand>
        <name>Zn(2+)</name>
        <dbReference type="ChEBI" id="CHEBI:29105"/>
        <note>catalytic</note>
    </ligand>
</feature>
<organism evidence="6 7">
    <name type="scientific">Bursaphelenchus okinawaensis</name>
    <dbReference type="NCBI Taxonomy" id="465554"/>
    <lineage>
        <taxon>Eukaryota</taxon>
        <taxon>Metazoa</taxon>
        <taxon>Ecdysozoa</taxon>
        <taxon>Nematoda</taxon>
        <taxon>Chromadorea</taxon>
        <taxon>Rhabditida</taxon>
        <taxon>Tylenchina</taxon>
        <taxon>Tylenchomorpha</taxon>
        <taxon>Aphelenchoidea</taxon>
        <taxon>Aphelenchoididae</taxon>
        <taxon>Bursaphelenchus</taxon>
    </lineage>
</organism>
<dbReference type="EMBL" id="CAJFDH010000002">
    <property type="protein sequence ID" value="CAD5211536.1"/>
    <property type="molecule type" value="Genomic_DNA"/>
</dbReference>
<feature type="binding site" evidence="1">
    <location>
        <position position="171"/>
    </location>
    <ligand>
        <name>Zn(2+)</name>
        <dbReference type="ChEBI" id="CHEBI:29105"/>
        <note>catalytic</note>
    </ligand>
</feature>
<dbReference type="AlphaFoldDB" id="A0A811K826"/>
<dbReference type="Gene3D" id="4.10.70.10">
    <property type="entry name" value="Disintegrin domain"/>
    <property type="match status" value="1"/>
</dbReference>
<keyword evidence="4" id="KW-0732">Signal</keyword>
<feature type="domain" description="Peptidase M12B" evidence="5">
    <location>
        <begin position="49"/>
        <end position="248"/>
    </location>
</feature>
<dbReference type="PANTHER" id="PTHR11905:SF250">
    <property type="entry name" value="PEPTIDASE M12B DOMAIN-CONTAINING PROTEIN"/>
    <property type="match status" value="1"/>
</dbReference>
<keyword evidence="3" id="KW-1133">Transmembrane helix</keyword>
<dbReference type="GO" id="GO:0004222">
    <property type="term" value="F:metalloendopeptidase activity"/>
    <property type="evidence" value="ECO:0007669"/>
    <property type="project" value="InterPro"/>
</dbReference>
<dbReference type="Gene3D" id="3.40.390.10">
    <property type="entry name" value="Collagenase (Catalytic Domain)"/>
    <property type="match status" value="1"/>
</dbReference>
<keyword evidence="3" id="KW-0812">Transmembrane</keyword>
<comment type="caution">
    <text evidence="6">The sequence shown here is derived from an EMBL/GenBank/DDBJ whole genome shotgun (WGS) entry which is preliminary data.</text>
</comment>
<proteinExistence type="predicted"/>
<name>A0A811K826_9BILA</name>
<feature type="signal peptide" evidence="4">
    <location>
        <begin position="1"/>
        <end position="21"/>
    </location>
</feature>
<feature type="chain" id="PRO_5035594563" description="Peptidase M12B domain-containing protein" evidence="4">
    <location>
        <begin position="22"/>
        <end position="483"/>
    </location>
</feature>
<comment type="caution">
    <text evidence="1">Lacks conserved residue(s) required for the propagation of feature annotation.</text>
</comment>
<dbReference type="Pfam" id="PF01421">
    <property type="entry name" value="Reprolysin"/>
    <property type="match status" value="1"/>
</dbReference>
<dbReference type="InterPro" id="IPR036436">
    <property type="entry name" value="Disintegrin_dom_sf"/>
</dbReference>